<proteinExistence type="predicted"/>
<organism evidence="3 4">
    <name type="scientific">Coprinellus micaceus</name>
    <name type="common">Glistening ink-cap mushroom</name>
    <name type="synonym">Coprinus micaceus</name>
    <dbReference type="NCBI Taxonomy" id="71717"/>
    <lineage>
        <taxon>Eukaryota</taxon>
        <taxon>Fungi</taxon>
        <taxon>Dikarya</taxon>
        <taxon>Basidiomycota</taxon>
        <taxon>Agaricomycotina</taxon>
        <taxon>Agaricomycetes</taxon>
        <taxon>Agaricomycetidae</taxon>
        <taxon>Agaricales</taxon>
        <taxon>Agaricineae</taxon>
        <taxon>Psathyrellaceae</taxon>
        <taxon>Coprinellus</taxon>
    </lineage>
</organism>
<dbReference type="STRING" id="71717.A0A4Y7SX88"/>
<gene>
    <name evidence="3" type="ORF">FA13DRAFT_1692294</name>
</gene>
<evidence type="ECO:0000259" key="2">
    <source>
        <dbReference type="Pfam" id="PF20434"/>
    </source>
</evidence>
<dbReference type="InterPro" id="IPR050300">
    <property type="entry name" value="GDXG_lipolytic_enzyme"/>
</dbReference>
<sequence>MDELSQIEGRAIDEVTDPTVGILAPLLKKNAAAIKEVPLRSFQYGPLDRHQLDVYYPLKPHASGKTPVLFFIYGGSFISGERNLSARFGLVYACVGAFFARQGILTVIPDYRLVPNVTYPGPVEDIREAISWILNNANEALTTRHTSRESLQLDKLFVLGHSAGAFHTGSLLFSPDILTFDSDVRARLGGVAMFGGPYDLSALEDGTERAKIYQDYFGSIEEAQRHDIVNLVRRYPQDRVPSLPGLVLLRAEEEPGFLLRDTEILKAELTKKLSGEPRLIVARGHNHISINWVLGIGEGEEWAYDFTKWVWARVGVET</sequence>
<reference evidence="3 4" key="1">
    <citation type="journal article" date="2019" name="Nat. Ecol. Evol.">
        <title>Megaphylogeny resolves global patterns of mushroom evolution.</title>
        <authorList>
            <person name="Varga T."/>
            <person name="Krizsan K."/>
            <person name="Foldi C."/>
            <person name="Dima B."/>
            <person name="Sanchez-Garcia M."/>
            <person name="Sanchez-Ramirez S."/>
            <person name="Szollosi G.J."/>
            <person name="Szarkandi J.G."/>
            <person name="Papp V."/>
            <person name="Albert L."/>
            <person name="Andreopoulos W."/>
            <person name="Angelini C."/>
            <person name="Antonin V."/>
            <person name="Barry K.W."/>
            <person name="Bougher N.L."/>
            <person name="Buchanan P."/>
            <person name="Buyck B."/>
            <person name="Bense V."/>
            <person name="Catcheside P."/>
            <person name="Chovatia M."/>
            <person name="Cooper J."/>
            <person name="Damon W."/>
            <person name="Desjardin D."/>
            <person name="Finy P."/>
            <person name="Geml J."/>
            <person name="Haridas S."/>
            <person name="Hughes K."/>
            <person name="Justo A."/>
            <person name="Karasinski D."/>
            <person name="Kautmanova I."/>
            <person name="Kiss B."/>
            <person name="Kocsube S."/>
            <person name="Kotiranta H."/>
            <person name="LaButti K.M."/>
            <person name="Lechner B.E."/>
            <person name="Liimatainen K."/>
            <person name="Lipzen A."/>
            <person name="Lukacs Z."/>
            <person name="Mihaltcheva S."/>
            <person name="Morgado L.N."/>
            <person name="Niskanen T."/>
            <person name="Noordeloos M.E."/>
            <person name="Ohm R.A."/>
            <person name="Ortiz-Santana B."/>
            <person name="Ovrebo C."/>
            <person name="Racz N."/>
            <person name="Riley R."/>
            <person name="Savchenko A."/>
            <person name="Shiryaev A."/>
            <person name="Soop K."/>
            <person name="Spirin V."/>
            <person name="Szebenyi C."/>
            <person name="Tomsovsky M."/>
            <person name="Tulloss R.E."/>
            <person name="Uehling J."/>
            <person name="Grigoriev I.V."/>
            <person name="Vagvolgyi C."/>
            <person name="Papp T."/>
            <person name="Martin F.M."/>
            <person name="Miettinen O."/>
            <person name="Hibbett D.S."/>
            <person name="Nagy L.G."/>
        </authorList>
    </citation>
    <scope>NUCLEOTIDE SEQUENCE [LARGE SCALE GENOMIC DNA]</scope>
    <source>
        <strain evidence="3 4">FP101781</strain>
    </source>
</reference>
<name>A0A4Y7SX88_COPMI</name>
<dbReference type="PANTHER" id="PTHR48081">
    <property type="entry name" value="AB HYDROLASE SUPERFAMILY PROTEIN C4A8.06C"/>
    <property type="match status" value="1"/>
</dbReference>
<dbReference type="Proteomes" id="UP000298030">
    <property type="component" value="Unassembled WGS sequence"/>
</dbReference>
<dbReference type="AlphaFoldDB" id="A0A4Y7SX88"/>
<dbReference type="Pfam" id="PF20434">
    <property type="entry name" value="BD-FAE"/>
    <property type="match status" value="1"/>
</dbReference>
<evidence type="ECO:0000313" key="4">
    <source>
        <dbReference type="Proteomes" id="UP000298030"/>
    </source>
</evidence>
<dbReference type="EMBL" id="QPFP01000048">
    <property type="protein sequence ID" value="TEB26475.1"/>
    <property type="molecule type" value="Genomic_DNA"/>
</dbReference>
<dbReference type="Gene3D" id="3.40.50.1820">
    <property type="entry name" value="alpha/beta hydrolase"/>
    <property type="match status" value="1"/>
</dbReference>
<comment type="caution">
    <text evidence="3">The sequence shown here is derived from an EMBL/GenBank/DDBJ whole genome shotgun (WGS) entry which is preliminary data.</text>
</comment>
<keyword evidence="4" id="KW-1185">Reference proteome</keyword>
<protein>
    <submittedName>
        <fullName evidence="3">Alpha/beta hydrolase domain-containing protein</fullName>
    </submittedName>
</protein>
<feature type="domain" description="BD-FAE-like" evidence="2">
    <location>
        <begin position="52"/>
        <end position="171"/>
    </location>
</feature>
<accession>A0A4Y7SX88</accession>
<dbReference type="OrthoDB" id="433474at2759"/>
<dbReference type="GO" id="GO:0016787">
    <property type="term" value="F:hydrolase activity"/>
    <property type="evidence" value="ECO:0007669"/>
    <property type="project" value="UniProtKB-KW"/>
</dbReference>
<evidence type="ECO:0000256" key="1">
    <source>
        <dbReference type="ARBA" id="ARBA00022801"/>
    </source>
</evidence>
<evidence type="ECO:0000313" key="3">
    <source>
        <dbReference type="EMBL" id="TEB26475.1"/>
    </source>
</evidence>
<dbReference type="InterPro" id="IPR049492">
    <property type="entry name" value="BD-FAE-like_dom"/>
</dbReference>
<dbReference type="PANTHER" id="PTHR48081:SF33">
    <property type="entry name" value="KYNURENINE FORMAMIDASE"/>
    <property type="match status" value="1"/>
</dbReference>
<dbReference type="InterPro" id="IPR029058">
    <property type="entry name" value="AB_hydrolase_fold"/>
</dbReference>
<dbReference type="SUPFAM" id="SSF53474">
    <property type="entry name" value="alpha/beta-Hydrolases"/>
    <property type="match status" value="1"/>
</dbReference>
<keyword evidence="1 3" id="KW-0378">Hydrolase</keyword>